<keyword evidence="2" id="KW-0813">Transport</keyword>
<keyword evidence="3" id="KW-0812">Transmembrane</keyword>
<sequence>MPSFDERKDMSKDAILEMERTTMSTAEGLQLFNINKRFISDWSSLVNKITSGRVRDRSINALSNVFLTIEMGQCFGLLGHNGAGKTTLINILCGVYTPSTGSCFLLGNSLTSATGIDRIQKLIGLCPQHDVLFPDLTALEHLELFADIKGIPVKERRSTINQRLKEVELYDVRKKKATAFSGGMRRRLSLAIACIGNPKVLILDEPTTGLDPINKRKVWDLINKMKRERIIILATHSMSEVEYLSDRIGIMTGGRINCLGSAKSLKTRYGDGHNISITTHSVDAANKIDELMVSYDMSILSRNGTMLKFKVNSERRLGDFMGDVEEGNISGIKNWSLMNSSLEDVFIKISKNPFLEENDLNEISIEDSIRLIKGELKDLKSDIAKLNQGSVEMQESKESHLDHFDSFAKDIEHHNDNDELRQLIIRQSEKIKDLEDKINALNFQHPQ</sequence>
<dbReference type="SMART" id="SM00382">
    <property type="entry name" value="AAA"/>
    <property type="match status" value="1"/>
</dbReference>
<dbReference type="AlphaFoldDB" id="A0AAW2ZNS5"/>
<gene>
    <name evidence="10" type="ORF">AKO1_003996</name>
</gene>
<keyword evidence="4" id="KW-0547">Nucleotide-binding</keyword>
<comment type="caution">
    <text evidence="10">The sequence shown here is derived from an EMBL/GenBank/DDBJ whole genome shotgun (WGS) entry which is preliminary data.</text>
</comment>
<dbReference type="GO" id="GO:0005319">
    <property type="term" value="F:lipid transporter activity"/>
    <property type="evidence" value="ECO:0007669"/>
    <property type="project" value="TreeGrafter"/>
</dbReference>
<dbReference type="FunFam" id="3.40.50.300:FF:000665">
    <property type="entry name" value="ABC transporter A family member 2"/>
    <property type="match status" value="1"/>
</dbReference>
<evidence type="ECO:0000256" key="2">
    <source>
        <dbReference type="ARBA" id="ARBA00022448"/>
    </source>
</evidence>
<evidence type="ECO:0000256" key="8">
    <source>
        <dbReference type="SAM" id="Coils"/>
    </source>
</evidence>
<dbReference type="GO" id="GO:0005524">
    <property type="term" value="F:ATP binding"/>
    <property type="evidence" value="ECO:0007669"/>
    <property type="project" value="UniProtKB-KW"/>
</dbReference>
<proteinExistence type="predicted"/>
<comment type="subcellular location">
    <subcellularLocation>
        <location evidence="1">Membrane</location>
        <topology evidence="1">Multi-pass membrane protein</topology>
    </subcellularLocation>
</comment>
<evidence type="ECO:0000256" key="4">
    <source>
        <dbReference type="ARBA" id="ARBA00022741"/>
    </source>
</evidence>
<keyword evidence="11" id="KW-1185">Reference proteome</keyword>
<dbReference type="CDD" id="cd03263">
    <property type="entry name" value="ABC_subfamily_A"/>
    <property type="match status" value="1"/>
</dbReference>
<keyword evidence="6" id="KW-1133">Transmembrane helix</keyword>
<dbReference type="SUPFAM" id="SSF52540">
    <property type="entry name" value="P-loop containing nucleoside triphosphate hydrolases"/>
    <property type="match status" value="1"/>
</dbReference>
<evidence type="ECO:0000256" key="7">
    <source>
        <dbReference type="ARBA" id="ARBA00023136"/>
    </source>
</evidence>
<reference evidence="10 11" key="1">
    <citation type="submission" date="2024-03" db="EMBL/GenBank/DDBJ databases">
        <title>The Acrasis kona genome and developmental transcriptomes reveal deep origins of eukaryotic multicellular pathways.</title>
        <authorList>
            <person name="Sheikh S."/>
            <person name="Fu C.-J."/>
            <person name="Brown M.W."/>
            <person name="Baldauf S.L."/>
        </authorList>
    </citation>
    <scope>NUCLEOTIDE SEQUENCE [LARGE SCALE GENOMIC DNA]</scope>
    <source>
        <strain evidence="10 11">ATCC MYA-3509</strain>
    </source>
</reference>
<evidence type="ECO:0000256" key="1">
    <source>
        <dbReference type="ARBA" id="ARBA00004141"/>
    </source>
</evidence>
<dbReference type="Pfam" id="PF00005">
    <property type="entry name" value="ABC_tran"/>
    <property type="match status" value="1"/>
</dbReference>
<keyword evidence="8" id="KW-0175">Coiled coil</keyword>
<dbReference type="InterPro" id="IPR026082">
    <property type="entry name" value="ABCA"/>
</dbReference>
<feature type="domain" description="ABC transporter" evidence="9">
    <location>
        <begin position="29"/>
        <end position="278"/>
    </location>
</feature>
<keyword evidence="7" id="KW-0472">Membrane</keyword>
<evidence type="ECO:0000256" key="6">
    <source>
        <dbReference type="ARBA" id="ARBA00022989"/>
    </source>
</evidence>
<accession>A0AAW2ZNS5</accession>
<dbReference type="InterPro" id="IPR027417">
    <property type="entry name" value="P-loop_NTPase"/>
</dbReference>
<dbReference type="GO" id="GO:0140359">
    <property type="term" value="F:ABC-type transporter activity"/>
    <property type="evidence" value="ECO:0007669"/>
    <property type="project" value="InterPro"/>
</dbReference>
<dbReference type="GO" id="GO:0016887">
    <property type="term" value="F:ATP hydrolysis activity"/>
    <property type="evidence" value="ECO:0007669"/>
    <property type="project" value="InterPro"/>
</dbReference>
<dbReference type="PROSITE" id="PS50893">
    <property type="entry name" value="ABC_TRANSPORTER_2"/>
    <property type="match status" value="1"/>
</dbReference>
<evidence type="ECO:0000256" key="3">
    <source>
        <dbReference type="ARBA" id="ARBA00022692"/>
    </source>
</evidence>
<keyword evidence="5" id="KW-0067">ATP-binding</keyword>
<evidence type="ECO:0000256" key="5">
    <source>
        <dbReference type="ARBA" id="ARBA00022840"/>
    </source>
</evidence>
<dbReference type="InterPro" id="IPR003593">
    <property type="entry name" value="AAA+_ATPase"/>
</dbReference>
<evidence type="ECO:0000313" key="10">
    <source>
        <dbReference type="EMBL" id="KAL0491507.1"/>
    </source>
</evidence>
<dbReference type="InterPro" id="IPR003439">
    <property type="entry name" value="ABC_transporter-like_ATP-bd"/>
</dbReference>
<feature type="coiled-coil region" evidence="8">
    <location>
        <begin position="417"/>
        <end position="444"/>
    </location>
</feature>
<protein>
    <submittedName>
        <fullName evidence="10">ABC transporter A family protein</fullName>
    </submittedName>
</protein>
<dbReference type="Proteomes" id="UP001431209">
    <property type="component" value="Unassembled WGS sequence"/>
</dbReference>
<evidence type="ECO:0000313" key="11">
    <source>
        <dbReference type="Proteomes" id="UP001431209"/>
    </source>
</evidence>
<dbReference type="Gene3D" id="3.40.50.300">
    <property type="entry name" value="P-loop containing nucleotide triphosphate hydrolases"/>
    <property type="match status" value="1"/>
</dbReference>
<dbReference type="GO" id="GO:0016020">
    <property type="term" value="C:membrane"/>
    <property type="evidence" value="ECO:0007669"/>
    <property type="project" value="UniProtKB-SubCell"/>
</dbReference>
<evidence type="ECO:0000259" key="9">
    <source>
        <dbReference type="PROSITE" id="PS50893"/>
    </source>
</evidence>
<dbReference type="PANTHER" id="PTHR19229">
    <property type="entry name" value="ATP-BINDING CASSETTE TRANSPORTER SUBFAMILY A ABCA"/>
    <property type="match status" value="1"/>
</dbReference>
<name>A0AAW2ZNS5_9EUKA</name>
<dbReference type="EMBL" id="JAOPGA020001810">
    <property type="protein sequence ID" value="KAL0491507.1"/>
    <property type="molecule type" value="Genomic_DNA"/>
</dbReference>
<organism evidence="10 11">
    <name type="scientific">Acrasis kona</name>
    <dbReference type="NCBI Taxonomy" id="1008807"/>
    <lineage>
        <taxon>Eukaryota</taxon>
        <taxon>Discoba</taxon>
        <taxon>Heterolobosea</taxon>
        <taxon>Tetramitia</taxon>
        <taxon>Eutetramitia</taxon>
        <taxon>Acrasidae</taxon>
        <taxon>Acrasis</taxon>
    </lineage>
</organism>